<proteinExistence type="predicted"/>
<name>A0ABR3GDX4_9PEZI</name>
<reference evidence="2 3" key="1">
    <citation type="submission" date="2024-02" db="EMBL/GenBank/DDBJ databases">
        <title>Discinaceae phylogenomics.</title>
        <authorList>
            <person name="Dirks A.C."/>
            <person name="James T.Y."/>
        </authorList>
    </citation>
    <scope>NUCLEOTIDE SEQUENCE [LARGE SCALE GENOMIC DNA]</scope>
    <source>
        <strain evidence="2 3">ACD0624</strain>
    </source>
</reference>
<comment type="caution">
    <text evidence="2">The sequence shown here is derived from an EMBL/GenBank/DDBJ whole genome shotgun (WGS) entry which is preliminary data.</text>
</comment>
<feature type="region of interest" description="Disordered" evidence="1">
    <location>
        <begin position="30"/>
        <end position="69"/>
    </location>
</feature>
<protein>
    <submittedName>
        <fullName evidence="2">Uncharacterized protein</fullName>
    </submittedName>
</protein>
<sequence>MSPSSSLLKTSIIVRKTMLVSRYLPRAAMSGYSTSSRHGNDPEVIERNKESLLRKHAKDSTEEPHWHEELASDAEAFVKSQRNEINVTADSISKLQETSKKKLDPKLADKRK</sequence>
<feature type="compositionally biased region" description="Basic and acidic residues" evidence="1">
    <location>
        <begin position="97"/>
        <end position="112"/>
    </location>
</feature>
<feature type="compositionally biased region" description="Basic and acidic residues" evidence="1">
    <location>
        <begin position="38"/>
        <end position="69"/>
    </location>
</feature>
<feature type="region of interest" description="Disordered" evidence="1">
    <location>
        <begin position="90"/>
        <end position="112"/>
    </location>
</feature>
<keyword evidence="3" id="KW-1185">Reference proteome</keyword>
<dbReference type="EMBL" id="JBBBZM010000107">
    <property type="protein sequence ID" value="KAL0634000.1"/>
    <property type="molecule type" value="Genomic_DNA"/>
</dbReference>
<organism evidence="2 3">
    <name type="scientific">Discina gigas</name>
    <dbReference type="NCBI Taxonomy" id="1032678"/>
    <lineage>
        <taxon>Eukaryota</taxon>
        <taxon>Fungi</taxon>
        <taxon>Dikarya</taxon>
        <taxon>Ascomycota</taxon>
        <taxon>Pezizomycotina</taxon>
        <taxon>Pezizomycetes</taxon>
        <taxon>Pezizales</taxon>
        <taxon>Discinaceae</taxon>
        <taxon>Discina</taxon>
    </lineage>
</organism>
<evidence type="ECO:0000313" key="2">
    <source>
        <dbReference type="EMBL" id="KAL0634000.1"/>
    </source>
</evidence>
<evidence type="ECO:0000313" key="3">
    <source>
        <dbReference type="Proteomes" id="UP001447188"/>
    </source>
</evidence>
<gene>
    <name evidence="2" type="ORF">Q9L58_007101</name>
</gene>
<evidence type="ECO:0000256" key="1">
    <source>
        <dbReference type="SAM" id="MobiDB-lite"/>
    </source>
</evidence>
<accession>A0ABR3GDX4</accession>
<dbReference type="Proteomes" id="UP001447188">
    <property type="component" value="Unassembled WGS sequence"/>
</dbReference>